<dbReference type="RefSeq" id="WP_265507384.1">
    <property type="nucleotide sequence ID" value="NZ_JAOTBE010000030.1"/>
</dbReference>
<dbReference type="NCBIfam" id="TIGR00474">
    <property type="entry name" value="selA"/>
    <property type="match status" value="1"/>
</dbReference>
<dbReference type="PANTHER" id="PTHR32328">
    <property type="entry name" value="L-SERYL-TRNA(SEC) SELENIUM TRANSFERASE"/>
    <property type="match status" value="1"/>
</dbReference>
<evidence type="ECO:0000256" key="7">
    <source>
        <dbReference type="ARBA" id="ARBA00044507"/>
    </source>
</evidence>
<dbReference type="Gene3D" id="3.40.640.10">
    <property type="entry name" value="Type I PLP-dependent aspartate aminotransferase-like (Major domain)"/>
    <property type="match status" value="1"/>
</dbReference>
<dbReference type="Pfam" id="PF12390">
    <property type="entry name" value="Se-cys_synth_N"/>
    <property type="match status" value="1"/>
</dbReference>
<feature type="domain" description="L-seryl-tRNA selenium transferase N-terminal" evidence="9">
    <location>
        <begin position="4"/>
        <end position="43"/>
    </location>
</feature>
<dbReference type="EC" id="2.9.1.1" evidence="8"/>
<evidence type="ECO:0000313" key="11">
    <source>
        <dbReference type="Proteomes" id="UP001589795"/>
    </source>
</evidence>
<dbReference type="HAMAP" id="MF_00423">
    <property type="entry name" value="SelA"/>
    <property type="match status" value="1"/>
</dbReference>
<comment type="catalytic activity">
    <reaction evidence="8">
        <text>L-seryl-tRNA(Sec) + selenophosphate + H(+) = L-selenocysteinyl-tRNA(Sec) + phosphate</text>
        <dbReference type="Rhea" id="RHEA:22728"/>
        <dbReference type="Rhea" id="RHEA-COMP:9742"/>
        <dbReference type="Rhea" id="RHEA-COMP:9743"/>
        <dbReference type="ChEBI" id="CHEBI:15378"/>
        <dbReference type="ChEBI" id="CHEBI:16144"/>
        <dbReference type="ChEBI" id="CHEBI:43474"/>
        <dbReference type="ChEBI" id="CHEBI:78533"/>
        <dbReference type="ChEBI" id="CHEBI:78573"/>
        <dbReference type="EC" id="2.9.1.1"/>
    </reaction>
</comment>
<keyword evidence="6 8" id="KW-0711">Selenium</keyword>
<dbReference type="InterPro" id="IPR015424">
    <property type="entry name" value="PyrdxlP-dep_Trfase"/>
</dbReference>
<dbReference type="GO" id="GO:0004125">
    <property type="term" value="F:L-seryl-tRNA(Sec) selenium transferase activity"/>
    <property type="evidence" value="ECO:0007669"/>
    <property type="project" value="UniProtKB-EC"/>
</dbReference>
<evidence type="ECO:0000256" key="4">
    <source>
        <dbReference type="ARBA" id="ARBA00022898"/>
    </source>
</evidence>
<evidence type="ECO:0000313" key="10">
    <source>
        <dbReference type="EMBL" id="MFC0201198.1"/>
    </source>
</evidence>
<evidence type="ECO:0000256" key="8">
    <source>
        <dbReference type="HAMAP-Rule" id="MF_00423"/>
    </source>
</evidence>
<protein>
    <recommendedName>
        <fullName evidence="8">L-seryl-tRNA(Sec) selenium transferase</fullName>
        <ecNumber evidence="8">2.9.1.1</ecNumber>
    </recommendedName>
    <alternativeName>
        <fullName evidence="8">Selenocysteine synthase</fullName>
        <shortName evidence="8">Sec synthase</shortName>
    </alternativeName>
    <alternativeName>
        <fullName evidence="8">Selenocysteinyl-tRNA(Sec) synthase</fullName>
    </alternativeName>
</protein>
<dbReference type="InterPro" id="IPR025862">
    <property type="entry name" value="SelA_trans_N_dom"/>
</dbReference>
<evidence type="ECO:0000256" key="2">
    <source>
        <dbReference type="ARBA" id="ARBA00022490"/>
    </source>
</evidence>
<dbReference type="Pfam" id="PF03841">
    <property type="entry name" value="SelA"/>
    <property type="match status" value="1"/>
</dbReference>
<evidence type="ECO:0000256" key="1">
    <source>
        <dbReference type="ARBA" id="ARBA00001933"/>
    </source>
</evidence>
<accession>A0ABV6CKC9</accession>
<feature type="modified residue" description="N6-(pyridoxal phosphate)lysine" evidence="8">
    <location>
        <position position="290"/>
    </location>
</feature>
<comment type="function">
    <text evidence="8">Converts seryl-tRNA(Sec) to selenocysteinyl-tRNA(Sec) required for selenoprotein biosynthesis.</text>
</comment>
<comment type="pathway">
    <text evidence="8">Aminoacyl-tRNA biosynthesis; selenocysteinyl-tRNA(Sec) biosynthesis; selenocysteinyl-tRNA(Sec) from L-seryl-tRNA(Sec) (bacterial route): step 1/1.</text>
</comment>
<comment type="cofactor">
    <cofactor evidence="1 8">
        <name>pyridoxal 5'-phosphate</name>
        <dbReference type="ChEBI" id="CHEBI:597326"/>
    </cofactor>
</comment>
<dbReference type="PANTHER" id="PTHR32328:SF0">
    <property type="entry name" value="L-SERYL-TRNA(SEC) SELENIUM TRANSFERASE"/>
    <property type="match status" value="1"/>
</dbReference>
<dbReference type="InterPro" id="IPR004534">
    <property type="entry name" value="SelA_trans"/>
</dbReference>
<proteinExistence type="inferred from homology"/>
<reference evidence="10 11" key="1">
    <citation type="submission" date="2024-09" db="EMBL/GenBank/DDBJ databases">
        <authorList>
            <person name="Sun Q."/>
            <person name="Mori K."/>
        </authorList>
    </citation>
    <scope>NUCLEOTIDE SEQUENCE [LARGE SCALE GENOMIC DNA]</scope>
    <source>
        <strain evidence="10 11">CCM 7904</strain>
    </source>
</reference>
<dbReference type="SUPFAM" id="SSF53383">
    <property type="entry name" value="PLP-dependent transferases"/>
    <property type="match status" value="1"/>
</dbReference>
<gene>
    <name evidence="8 10" type="primary">selA</name>
    <name evidence="10" type="ORF">ACFFIZ_13000</name>
</gene>
<comment type="subcellular location">
    <subcellularLocation>
        <location evidence="8">Cytoplasm</location>
    </subcellularLocation>
</comment>
<keyword evidence="2 8" id="KW-0963">Cytoplasm</keyword>
<keyword evidence="11" id="KW-1185">Reference proteome</keyword>
<dbReference type="Gene3D" id="3.90.1150.180">
    <property type="match status" value="1"/>
</dbReference>
<dbReference type="Proteomes" id="UP001589795">
    <property type="component" value="Unassembled WGS sequence"/>
</dbReference>
<sequence length="457" mass="48459">MSGYRALPSVDQLLQSDVGRRLTENHGRQAVTTAIRQRLDAARQAIHDGADGAAEAARLPHLVAADLAVQAATQLRPMLNLTGTVLHTNLGRAIMADEAIVAANVAMASSLALEYDLQTGGRGQRDDHLRGLLCELTGAEDATVVNNNAAAVLIALNTFGQGRNSIVSRGELIEIGGAFRLPDIMARAGTTLVEVGTTNRTHLRDYQDALSDMTGLILKVHTSNYRIEGFTAEVPAPQLAPVARQAGVVLLNDLGAGSLVDLSQWGLRREPTVAEAVAEGADLVTFSGDKLLGGPQAGFIVGRRHLIAQINRNPLKRVLRLDKIRIAALQATLRLYRDPDRLAARLPVLRMLSRPLDDIATQARRLAPQVAALLPEGYGAAPCDCASQIGSGALPTDTIPSAGLRLTGRGGDAPDRLAARLRALPRPVVGHIRDGALILDLRCLGDDADLLEALAQS</sequence>
<keyword evidence="3 8" id="KW-0808">Transferase</keyword>
<evidence type="ECO:0000256" key="3">
    <source>
        <dbReference type="ARBA" id="ARBA00022679"/>
    </source>
</evidence>
<keyword evidence="4 8" id="KW-0663">Pyridoxal phosphate</keyword>
<evidence type="ECO:0000259" key="9">
    <source>
        <dbReference type="Pfam" id="PF12390"/>
    </source>
</evidence>
<comment type="caution">
    <text evidence="10">The sequence shown here is derived from an EMBL/GenBank/DDBJ whole genome shotgun (WGS) entry which is preliminary data.</text>
</comment>
<keyword evidence="5 8" id="KW-0648">Protein biosynthesis</keyword>
<dbReference type="InterPro" id="IPR018319">
    <property type="entry name" value="SelA-like"/>
</dbReference>
<dbReference type="InterPro" id="IPR015421">
    <property type="entry name" value="PyrdxlP-dep_Trfase_major"/>
</dbReference>
<evidence type="ECO:0000256" key="6">
    <source>
        <dbReference type="ARBA" id="ARBA00023266"/>
    </source>
</evidence>
<organism evidence="10 11">
    <name type="scientific">Paracoccus rhizosphaerae</name>
    <dbReference type="NCBI Taxonomy" id="1133347"/>
    <lineage>
        <taxon>Bacteria</taxon>
        <taxon>Pseudomonadati</taxon>
        <taxon>Pseudomonadota</taxon>
        <taxon>Alphaproteobacteria</taxon>
        <taxon>Rhodobacterales</taxon>
        <taxon>Paracoccaceae</taxon>
        <taxon>Paracoccus</taxon>
    </lineage>
</organism>
<name>A0ABV6CKC9_9RHOB</name>
<evidence type="ECO:0000256" key="5">
    <source>
        <dbReference type="ARBA" id="ARBA00022917"/>
    </source>
</evidence>
<comment type="similarity">
    <text evidence="7 8">Belongs to the SelA family.</text>
</comment>
<dbReference type="EMBL" id="JBHLWQ010000122">
    <property type="protein sequence ID" value="MFC0201198.1"/>
    <property type="molecule type" value="Genomic_DNA"/>
</dbReference>